<keyword evidence="2" id="KW-1133">Transmembrane helix</keyword>
<dbReference type="EMBL" id="JAVFWL010000005">
    <property type="protein sequence ID" value="KAK6753752.1"/>
    <property type="molecule type" value="Genomic_DNA"/>
</dbReference>
<evidence type="ECO:0000313" key="4">
    <source>
        <dbReference type="EMBL" id="KAK6753752.1"/>
    </source>
</evidence>
<evidence type="ECO:0000256" key="1">
    <source>
        <dbReference type="SAM" id="MobiDB-lite"/>
    </source>
</evidence>
<name>A0ABR1DTI7_NECAM</name>
<evidence type="ECO:0000256" key="3">
    <source>
        <dbReference type="SAM" id="SignalP"/>
    </source>
</evidence>
<feature type="compositionally biased region" description="Basic and acidic residues" evidence="1">
    <location>
        <begin position="373"/>
        <end position="392"/>
    </location>
</feature>
<gene>
    <name evidence="4" type="primary">Necator_chrV.g17795</name>
    <name evidence="4" type="ORF">RB195_013005</name>
</gene>
<feature type="chain" id="PRO_5046184151" description="CX domain-containing protein" evidence="3">
    <location>
        <begin position="21"/>
        <end position="542"/>
    </location>
</feature>
<keyword evidence="5" id="KW-1185">Reference proteome</keyword>
<feature type="region of interest" description="Disordered" evidence="1">
    <location>
        <begin position="356"/>
        <end position="392"/>
    </location>
</feature>
<proteinExistence type="predicted"/>
<keyword evidence="2" id="KW-0472">Membrane</keyword>
<feature type="compositionally biased region" description="Basic and acidic residues" evidence="1">
    <location>
        <begin position="452"/>
        <end position="462"/>
    </location>
</feature>
<evidence type="ECO:0000313" key="5">
    <source>
        <dbReference type="Proteomes" id="UP001303046"/>
    </source>
</evidence>
<evidence type="ECO:0008006" key="6">
    <source>
        <dbReference type="Google" id="ProtNLM"/>
    </source>
</evidence>
<feature type="signal peptide" evidence="3">
    <location>
        <begin position="1"/>
        <end position="20"/>
    </location>
</feature>
<evidence type="ECO:0000256" key="2">
    <source>
        <dbReference type="SAM" id="Phobius"/>
    </source>
</evidence>
<accession>A0ABR1DTI7</accession>
<feature type="region of interest" description="Disordered" evidence="1">
    <location>
        <begin position="438"/>
        <end position="479"/>
    </location>
</feature>
<comment type="caution">
    <text evidence="4">The sequence shown here is derived from an EMBL/GenBank/DDBJ whole genome shotgun (WGS) entry which is preliminary data.</text>
</comment>
<feature type="compositionally biased region" description="Low complexity" evidence="1">
    <location>
        <begin position="363"/>
        <end position="372"/>
    </location>
</feature>
<feature type="compositionally biased region" description="Basic residues" evidence="1">
    <location>
        <begin position="438"/>
        <end position="451"/>
    </location>
</feature>
<feature type="transmembrane region" description="Helical" evidence="2">
    <location>
        <begin position="178"/>
        <end position="207"/>
    </location>
</feature>
<dbReference type="Proteomes" id="UP001303046">
    <property type="component" value="Unassembled WGS sequence"/>
</dbReference>
<feature type="region of interest" description="Disordered" evidence="1">
    <location>
        <begin position="500"/>
        <end position="542"/>
    </location>
</feature>
<keyword evidence="2" id="KW-0812">Transmembrane</keyword>
<sequence length="542" mass="61535">MTSTQILLVFLALLRHRVHAEQCYVGDKHVRKLETFRPTCSFTIISPSENCTRPTNMNFGSVNHLIPPGQDWLCYHTTIKLRCFCRGYLCNGETNIKKILAQELGGATKEMQKIIFCFLSTSRGKELNGNHTKESNGDKNDTKDHLLLELAGKITRDIENEAKNRRARREEKKMNTRFIWFLVLTVSGVIVIAVDIVLVICIFILAIKNKKEEESVKEKEESKKSRKTMDEFSLSDISLSGYAVQCYVGSNGYVEKVHVNDPFCTFTIRYDSDTCNSEPSVVLAYHGQDDILEDDNACYHEKNMISCLCFGHLCNDAVNHKEILAMELTKETTKPLRTLITCYLLFNHGKAAFANEKKEGNPSSDTTDITRSSTEDWGHNRNKQDKGAPKERVELARTGTSSNLLLFVVIGEAALMLIFLLIFIVVVIVVIIPKKKKPKEKSKKKSKKEKGKKWDNTEKSTCDTEDSNLSKKKKKKIPSCSSDLRYNQISYAQKLARGEIRYPTHENVDENGSMSMERESSPPLRSDRVERTKSDDKSGEEA</sequence>
<feature type="transmembrane region" description="Helical" evidence="2">
    <location>
        <begin position="404"/>
        <end position="432"/>
    </location>
</feature>
<organism evidence="4 5">
    <name type="scientific">Necator americanus</name>
    <name type="common">Human hookworm</name>
    <dbReference type="NCBI Taxonomy" id="51031"/>
    <lineage>
        <taxon>Eukaryota</taxon>
        <taxon>Metazoa</taxon>
        <taxon>Ecdysozoa</taxon>
        <taxon>Nematoda</taxon>
        <taxon>Chromadorea</taxon>
        <taxon>Rhabditida</taxon>
        <taxon>Rhabditina</taxon>
        <taxon>Rhabditomorpha</taxon>
        <taxon>Strongyloidea</taxon>
        <taxon>Ancylostomatidae</taxon>
        <taxon>Bunostominae</taxon>
        <taxon>Necator</taxon>
    </lineage>
</organism>
<feature type="compositionally biased region" description="Basic and acidic residues" evidence="1">
    <location>
        <begin position="516"/>
        <end position="542"/>
    </location>
</feature>
<reference evidence="4 5" key="1">
    <citation type="submission" date="2023-08" db="EMBL/GenBank/DDBJ databases">
        <title>A Necator americanus chromosomal reference genome.</title>
        <authorList>
            <person name="Ilik V."/>
            <person name="Petrzelkova K.J."/>
            <person name="Pardy F."/>
            <person name="Fuh T."/>
            <person name="Niatou-Singa F.S."/>
            <person name="Gouil Q."/>
            <person name="Baker L."/>
            <person name="Ritchie M.E."/>
            <person name="Jex A.R."/>
            <person name="Gazzola D."/>
            <person name="Li H."/>
            <person name="Toshio Fujiwara R."/>
            <person name="Zhan B."/>
            <person name="Aroian R.V."/>
            <person name="Pafco B."/>
            <person name="Schwarz E.M."/>
        </authorList>
    </citation>
    <scope>NUCLEOTIDE SEQUENCE [LARGE SCALE GENOMIC DNA]</scope>
    <source>
        <strain evidence="4 5">Aroian</strain>
        <tissue evidence="4">Whole animal</tissue>
    </source>
</reference>
<keyword evidence="3" id="KW-0732">Signal</keyword>
<protein>
    <recommendedName>
        <fullName evidence="6">CX domain-containing protein</fullName>
    </recommendedName>
</protein>